<organism evidence="2 3">
    <name type="scientific">Winogradskyella sediminis</name>
    <dbReference type="NCBI Taxonomy" id="1382466"/>
    <lineage>
        <taxon>Bacteria</taxon>
        <taxon>Pseudomonadati</taxon>
        <taxon>Bacteroidota</taxon>
        <taxon>Flavobacteriia</taxon>
        <taxon>Flavobacteriales</taxon>
        <taxon>Flavobacteriaceae</taxon>
        <taxon>Winogradskyella</taxon>
    </lineage>
</organism>
<reference evidence="2 3" key="1">
    <citation type="submission" date="2016-10" db="EMBL/GenBank/DDBJ databases">
        <authorList>
            <person name="Varghese N."/>
            <person name="Submissions S."/>
        </authorList>
    </citation>
    <scope>NUCLEOTIDE SEQUENCE [LARGE SCALE GENOMIC DNA]</scope>
    <source>
        <strain evidence="2 3">RHA_55</strain>
    </source>
</reference>
<dbReference type="Pfam" id="PF00535">
    <property type="entry name" value="Glycos_transf_2"/>
    <property type="match status" value="1"/>
</dbReference>
<protein>
    <submittedName>
        <fullName evidence="2">Glycosyltransferase involved in cell wall bisynthesis</fullName>
    </submittedName>
</protein>
<evidence type="ECO:0000259" key="1">
    <source>
        <dbReference type="Pfam" id="PF00535"/>
    </source>
</evidence>
<gene>
    <name evidence="2" type="ORF">SAMN04489797_0745</name>
</gene>
<dbReference type="PANTHER" id="PTHR43685:SF2">
    <property type="entry name" value="GLYCOSYLTRANSFERASE 2-LIKE DOMAIN-CONTAINING PROTEIN"/>
    <property type="match status" value="1"/>
</dbReference>
<dbReference type="PANTHER" id="PTHR43685">
    <property type="entry name" value="GLYCOSYLTRANSFERASE"/>
    <property type="match status" value="1"/>
</dbReference>
<dbReference type="EMBL" id="LT629774">
    <property type="protein sequence ID" value="SDS04757.1"/>
    <property type="molecule type" value="Genomic_DNA"/>
</dbReference>
<dbReference type="RefSeq" id="WP_092444386.1">
    <property type="nucleotide sequence ID" value="NZ_LT629774.1"/>
</dbReference>
<keyword evidence="2" id="KW-0808">Transferase</keyword>
<dbReference type="AlphaFoldDB" id="A0A1H1P0M3"/>
<dbReference type="STRING" id="1249933.SAMN04489797_0745"/>
<dbReference type="InterPro" id="IPR001173">
    <property type="entry name" value="Glyco_trans_2-like"/>
</dbReference>
<accession>A0A1H1P0M3</accession>
<name>A0A1H1P0M3_9FLAO</name>
<feature type="domain" description="Glycosyltransferase 2-like" evidence="1">
    <location>
        <begin position="5"/>
        <end position="162"/>
    </location>
</feature>
<dbReference type="CDD" id="cd00761">
    <property type="entry name" value="Glyco_tranf_GTA_type"/>
    <property type="match status" value="1"/>
</dbReference>
<dbReference type="InterPro" id="IPR050834">
    <property type="entry name" value="Glycosyltransf_2"/>
</dbReference>
<dbReference type="SUPFAM" id="SSF53448">
    <property type="entry name" value="Nucleotide-diphospho-sugar transferases"/>
    <property type="match status" value="1"/>
</dbReference>
<evidence type="ECO:0000313" key="3">
    <source>
        <dbReference type="Proteomes" id="UP000198963"/>
    </source>
</evidence>
<dbReference type="InterPro" id="IPR029044">
    <property type="entry name" value="Nucleotide-diphossugar_trans"/>
</dbReference>
<dbReference type="Proteomes" id="UP000198963">
    <property type="component" value="Chromosome I"/>
</dbReference>
<sequence>MPFFSVIISVYNKEELIAQTIQSVLNQTFQDFEIIVVNDGSTDKSEAIINSFKDHRIKLFSISNQGASNARNTGIKKATSDYIALLDGDDTWETTYLQYMFDAIRKFPDLKIFTAAIAQKYENKVISVPYSFKQTELYGVYDYFKASQKYTLLTSSSVVFNISVIEKSGFFNTSLLTGEDTDMWIRLGLHFQILFINKLLAYYHHDIYSLSNTNFDLEKKPNFDTYFEQEKTNSSLKGFLDRNRYSLAILSKLKNDNKHFLYYTSHLDLNNISVIQRMLLKSPKWLIQLLIKLQSLKGERLIYPKH</sequence>
<dbReference type="GO" id="GO:0016740">
    <property type="term" value="F:transferase activity"/>
    <property type="evidence" value="ECO:0007669"/>
    <property type="project" value="UniProtKB-KW"/>
</dbReference>
<keyword evidence="3" id="KW-1185">Reference proteome</keyword>
<evidence type="ECO:0000313" key="2">
    <source>
        <dbReference type="EMBL" id="SDS04757.1"/>
    </source>
</evidence>
<proteinExistence type="predicted"/>
<dbReference type="Gene3D" id="3.90.550.10">
    <property type="entry name" value="Spore Coat Polysaccharide Biosynthesis Protein SpsA, Chain A"/>
    <property type="match status" value="1"/>
</dbReference>